<feature type="transmembrane region" description="Helical" evidence="1">
    <location>
        <begin position="865"/>
        <end position="892"/>
    </location>
</feature>
<dbReference type="GO" id="GO:0015918">
    <property type="term" value="P:sterol transport"/>
    <property type="evidence" value="ECO:0007669"/>
    <property type="project" value="TreeGrafter"/>
</dbReference>
<sequence length="958" mass="105981">MRVAPRSRLQRALRGLGVLCGTRPVAVIAMAFLVSIVCTLGALQMTIQNDPQKLWVPPKSTSAKQQEYFDENFGPFFRIEQLIFHFPNGSDDKDVITAPLLAEVAALQHHIENAVVNVDGRNITLDDLCFRPIPGKGCLVESPMQYWRNNVSLLATDPDIKLTIVCQTTHPLLSTYSPCMDQNGLPVIRDVVFGGLATDTCHTNPDPCGDATPRASALIVTFLLNNPQNSTFQALAKAWEAQVFLNTRFSSPSGLVVERMAQRSVEDALTVETHQNAFVVVVSYGVMFLYVALALGKARDPVRSRFGLGLWGIVIVLFSMGIAFGIAVFALHLEITMITLEVVPFLILAIGVDNMFILTNELDRLTRCQPHISRGFHSLPQLLGDAMMHVGPSITVAAISESLAFLVGAYTKIPALESFCIVAALAVVADYCLQMTWFAAALALDARRIRARRYDLCPWMKKPYVLSPDKTRQIRAYSDDLDVVDSSVVQSFLDTTWIPVLFAKWTQRIVLVLWVAWLAWSSYSVSQIPMGLEQTLAIPSDFYLHSYFEAQNKYGDAGPPAYIVMRQVNYTDRNVQRSTMDLLDKLSLLDTYMDTPIFAWLNTFNQWRQLRTFLEEKRESGDCDCPEQPLLPFSFETKAGASHQDVTPIELFYPLVYNFTRIPIDSQCCQSFGMCGAQYAMDIAFQVGRHGDVPDVDGIVASRFRFQVSPLVNQSTFINSFYYLNHFTKRWSNPIEPLHGNGTEPVAFPYSLYFVYYDQYLTIQGIALQSVLLALGVVFVAMSLLLPTQFATCVLVTLSVLSMAVSLAGVVHLWNLCSSLHTSINAVSVVNMVACVGLGVEFCIHLASTFASLASTTTRVERAKVAVSLVGPSVVSGITLTKFCGIGVLAFAKSQLFQVYFFRMYAGIVFLGAVHALVLVPVLLATCGSESNAAKKVMSPTLAREYTRGLLSDDSDTE</sequence>
<dbReference type="eggNOG" id="KOG1933">
    <property type="taxonomic scope" value="Eukaryota"/>
</dbReference>
<keyword evidence="1" id="KW-1133">Transmembrane helix</keyword>
<gene>
    <name evidence="3" type="ORF">H310_03846</name>
</gene>
<organism evidence="3">
    <name type="scientific">Aphanomyces invadans</name>
    <dbReference type="NCBI Taxonomy" id="157072"/>
    <lineage>
        <taxon>Eukaryota</taxon>
        <taxon>Sar</taxon>
        <taxon>Stramenopiles</taxon>
        <taxon>Oomycota</taxon>
        <taxon>Saprolegniomycetes</taxon>
        <taxon>Saprolegniales</taxon>
        <taxon>Verrucalvaceae</taxon>
        <taxon>Aphanomyces</taxon>
    </lineage>
</organism>
<accession>A0A024UE41</accession>
<feature type="transmembrane region" description="Helical" evidence="1">
    <location>
        <begin position="826"/>
        <end position="853"/>
    </location>
</feature>
<feature type="transmembrane region" description="Helical" evidence="1">
    <location>
        <begin position="416"/>
        <end position="444"/>
    </location>
</feature>
<dbReference type="InterPro" id="IPR053958">
    <property type="entry name" value="HMGCR/SNAP/NPC1-like_SSD"/>
</dbReference>
<dbReference type="PANTHER" id="PTHR45727:SF9">
    <property type="entry name" value="SSD DOMAIN-CONTAINING PROTEIN"/>
    <property type="match status" value="1"/>
</dbReference>
<feature type="domain" description="SSD" evidence="2">
    <location>
        <begin position="276"/>
        <end position="444"/>
    </location>
</feature>
<dbReference type="VEuPathDB" id="FungiDB:H310_03846"/>
<dbReference type="SUPFAM" id="SSF82866">
    <property type="entry name" value="Multidrug efflux transporter AcrB transmembrane domain"/>
    <property type="match status" value="2"/>
</dbReference>
<dbReference type="STRING" id="157072.A0A024UE41"/>
<dbReference type="PANTHER" id="PTHR45727">
    <property type="entry name" value="NPC INTRACELLULAR CHOLESTEROL TRANSPORTER 1"/>
    <property type="match status" value="1"/>
</dbReference>
<dbReference type="InterPro" id="IPR000731">
    <property type="entry name" value="SSD"/>
</dbReference>
<reference evidence="3" key="1">
    <citation type="submission" date="2013-12" db="EMBL/GenBank/DDBJ databases">
        <title>The Genome Sequence of Aphanomyces invadans NJM9701.</title>
        <authorList>
            <consortium name="The Broad Institute Genomics Platform"/>
            <person name="Russ C."/>
            <person name="Tyler B."/>
            <person name="van West P."/>
            <person name="Dieguez-Uribeondo J."/>
            <person name="Young S.K."/>
            <person name="Zeng Q."/>
            <person name="Gargeya S."/>
            <person name="Fitzgerald M."/>
            <person name="Abouelleil A."/>
            <person name="Alvarado L."/>
            <person name="Chapman S.B."/>
            <person name="Gainer-Dewar J."/>
            <person name="Goldberg J."/>
            <person name="Griggs A."/>
            <person name="Gujja S."/>
            <person name="Hansen M."/>
            <person name="Howarth C."/>
            <person name="Imamovic A."/>
            <person name="Ireland A."/>
            <person name="Larimer J."/>
            <person name="McCowan C."/>
            <person name="Murphy C."/>
            <person name="Pearson M."/>
            <person name="Poon T.W."/>
            <person name="Priest M."/>
            <person name="Roberts A."/>
            <person name="Saif S."/>
            <person name="Shea T."/>
            <person name="Sykes S."/>
            <person name="Wortman J."/>
            <person name="Nusbaum C."/>
            <person name="Birren B."/>
        </authorList>
    </citation>
    <scope>NUCLEOTIDE SEQUENCE [LARGE SCALE GENOMIC DNA]</scope>
    <source>
        <strain evidence="3">NJM9701</strain>
    </source>
</reference>
<dbReference type="AlphaFoldDB" id="A0A024UE41"/>
<feature type="transmembrane region" description="Helical" evidence="1">
    <location>
        <begin position="277"/>
        <end position="296"/>
    </location>
</feature>
<dbReference type="GO" id="GO:0016020">
    <property type="term" value="C:membrane"/>
    <property type="evidence" value="ECO:0007669"/>
    <property type="project" value="TreeGrafter"/>
</dbReference>
<evidence type="ECO:0000259" key="2">
    <source>
        <dbReference type="PROSITE" id="PS50156"/>
    </source>
</evidence>
<protein>
    <recommendedName>
        <fullName evidence="2">SSD domain-containing protein</fullName>
    </recommendedName>
</protein>
<feature type="transmembrane region" description="Helical" evidence="1">
    <location>
        <begin position="21"/>
        <end position="43"/>
    </location>
</feature>
<feature type="transmembrane region" description="Helical" evidence="1">
    <location>
        <begin position="793"/>
        <end position="814"/>
    </location>
</feature>
<keyword evidence="1" id="KW-0812">Transmembrane</keyword>
<dbReference type="GO" id="GO:0032934">
    <property type="term" value="F:sterol binding"/>
    <property type="evidence" value="ECO:0007669"/>
    <property type="project" value="TreeGrafter"/>
</dbReference>
<dbReference type="GeneID" id="20080896"/>
<feature type="transmembrane region" description="Helical" evidence="1">
    <location>
        <begin position="337"/>
        <end position="357"/>
    </location>
</feature>
<feature type="transmembrane region" description="Helical" evidence="1">
    <location>
        <begin position="308"/>
        <end position="331"/>
    </location>
</feature>
<dbReference type="OrthoDB" id="6510177at2759"/>
<keyword evidence="1" id="KW-0472">Membrane</keyword>
<dbReference type="RefSeq" id="XP_008866124.1">
    <property type="nucleotide sequence ID" value="XM_008867902.1"/>
</dbReference>
<dbReference type="InterPro" id="IPR053956">
    <property type="entry name" value="NPC1_MLD"/>
</dbReference>
<dbReference type="Pfam" id="PF12349">
    <property type="entry name" value="Sterol-sensing"/>
    <property type="match status" value="1"/>
</dbReference>
<feature type="transmembrane region" description="Helical" evidence="1">
    <location>
        <begin position="390"/>
        <end position="410"/>
    </location>
</feature>
<evidence type="ECO:0000313" key="3">
    <source>
        <dbReference type="EMBL" id="ETW04686.1"/>
    </source>
</evidence>
<dbReference type="EMBL" id="KI913957">
    <property type="protein sequence ID" value="ETW04686.1"/>
    <property type="molecule type" value="Genomic_DNA"/>
</dbReference>
<feature type="transmembrane region" description="Helical" evidence="1">
    <location>
        <begin position="509"/>
        <end position="526"/>
    </location>
</feature>
<feature type="transmembrane region" description="Helical" evidence="1">
    <location>
        <begin position="766"/>
        <end position="786"/>
    </location>
</feature>
<dbReference type="PROSITE" id="PS50156">
    <property type="entry name" value="SSD"/>
    <property type="match status" value="1"/>
</dbReference>
<dbReference type="Gene3D" id="1.20.1640.10">
    <property type="entry name" value="Multidrug efflux transporter AcrB transmembrane domain"/>
    <property type="match status" value="2"/>
</dbReference>
<feature type="transmembrane region" description="Helical" evidence="1">
    <location>
        <begin position="904"/>
        <end position="926"/>
    </location>
</feature>
<proteinExistence type="predicted"/>
<name>A0A024UE41_9STRA</name>
<dbReference type="Pfam" id="PF22314">
    <property type="entry name" value="NPC1_MLD"/>
    <property type="match status" value="1"/>
</dbReference>
<evidence type="ECO:0000256" key="1">
    <source>
        <dbReference type="SAM" id="Phobius"/>
    </source>
</evidence>